<feature type="domain" description="Translation elongation factor EFTu-like" evidence="1">
    <location>
        <begin position="21"/>
        <end position="67"/>
    </location>
</feature>
<comment type="caution">
    <text evidence="2">The sequence shown here is derived from an EMBL/GenBank/DDBJ whole genome shotgun (WGS) entry which is preliminary data.</text>
</comment>
<dbReference type="InterPro" id="IPR009000">
    <property type="entry name" value="Transl_B-barrel_sf"/>
</dbReference>
<organism evidence="2 3">
    <name type="scientific">bacterium (Candidatus Gribaldobacteria) CG23_combo_of_CG06-09_8_20_14_all_37_87_8</name>
    <dbReference type="NCBI Taxonomy" id="2014278"/>
    <lineage>
        <taxon>Bacteria</taxon>
        <taxon>Candidatus Gribaldobacteria</taxon>
    </lineage>
</organism>
<dbReference type="InterPro" id="IPR004161">
    <property type="entry name" value="EFTu-like_2"/>
</dbReference>
<protein>
    <recommendedName>
        <fullName evidence="1">Translation elongation factor EFTu-like domain-containing protein</fullName>
    </recommendedName>
</protein>
<dbReference type="Gene3D" id="2.40.30.10">
    <property type="entry name" value="Translation factors"/>
    <property type="match status" value="1"/>
</dbReference>
<name>A0A2G9ZF21_9BACT</name>
<evidence type="ECO:0000313" key="3">
    <source>
        <dbReference type="Proteomes" id="UP000230447"/>
    </source>
</evidence>
<dbReference type="SUPFAM" id="SSF50447">
    <property type="entry name" value="Translation proteins"/>
    <property type="match status" value="1"/>
</dbReference>
<dbReference type="EMBL" id="PCSB01000035">
    <property type="protein sequence ID" value="PIP31772.1"/>
    <property type="molecule type" value="Genomic_DNA"/>
</dbReference>
<reference evidence="2 3" key="1">
    <citation type="submission" date="2017-09" db="EMBL/GenBank/DDBJ databases">
        <title>Depth-based differentiation of microbial function through sediment-hosted aquifers and enrichment of novel symbionts in the deep terrestrial subsurface.</title>
        <authorList>
            <person name="Probst A.J."/>
            <person name="Ladd B."/>
            <person name="Jarett J.K."/>
            <person name="Geller-Mcgrath D.E."/>
            <person name="Sieber C.M."/>
            <person name="Emerson J.B."/>
            <person name="Anantharaman K."/>
            <person name="Thomas B.C."/>
            <person name="Malmstrom R."/>
            <person name="Stieglmeier M."/>
            <person name="Klingl A."/>
            <person name="Woyke T."/>
            <person name="Ryan C.M."/>
            <person name="Banfield J.F."/>
        </authorList>
    </citation>
    <scope>NUCLEOTIDE SEQUENCE [LARGE SCALE GENOMIC DNA]</scope>
    <source>
        <strain evidence="2">CG23_combo_of_CG06-09_8_20_14_all_37_87_8</strain>
    </source>
</reference>
<dbReference type="AlphaFoldDB" id="A0A2G9ZF21"/>
<accession>A0A2G9ZF21</accession>
<dbReference type="Pfam" id="PF03144">
    <property type="entry name" value="GTP_EFTU_D2"/>
    <property type="match status" value="1"/>
</dbReference>
<proteinExistence type="predicted"/>
<sequence>MAKVLHYYDKIKVAVLKLFSELKVGDEIRIVGGENTDFQQKVDSMQIDHKPLKKAKKGQEVGLKIKKQVREGYKVFKV</sequence>
<evidence type="ECO:0000259" key="1">
    <source>
        <dbReference type="Pfam" id="PF03144"/>
    </source>
</evidence>
<evidence type="ECO:0000313" key="2">
    <source>
        <dbReference type="EMBL" id="PIP31772.1"/>
    </source>
</evidence>
<dbReference type="Proteomes" id="UP000230447">
    <property type="component" value="Unassembled WGS sequence"/>
</dbReference>
<dbReference type="GO" id="GO:0005525">
    <property type="term" value="F:GTP binding"/>
    <property type="evidence" value="ECO:0007669"/>
    <property type="project" value="InterPro"/>
</dbReference>
<gene>
    <name evidence="2" type="ORF">COX24_01765</name>
</gene>